<dbReference type="RefSeq" id="WP_093254109.1">
    <property type="nucleotide sequence ID" value="NZ_FNQM01000007.1"/>
</dbReference>
<feature type="transmembrane region" description="Helical" evidence="8">
    <location>
        <begin position="163"/>
        <end position="186"/>
    </location>
</feature>
<dbReference type="Gene3D" id="3.40.50.300">
    <property type="entry name" value="P-loop containing nucleotide triphosphate hydrolases"/>
    <property type="match status" value="1"/>
</dbReference>
<feature type="domain" description="ABC transporter" evidence="9">
    <location>
        <begin position="420"/>
        <end position="647"/>
    </location>
</feature>
<dbReference type="SUPFAM" id="SSF90123">
    <property type="entry name" value="ABC transporter transmembrane region"/>
    <property type="match status" value="1"/>
</dbReference>
<protein>
    <submittedName>
        <fullName evidence="10">ABC-type uncharacterized transport system, permease and ATPase components</fullName>
    </submittedName>
</protein>
<dbReference type="InterPro" id="IPR003439">
    <property type="entry name" value="ABC_transporter-like_ATP-bd"/>
</dbReference>
<dbReference type="SUPFAM" id="SSF52540">
    <property type="entry name" value="P-loop containing nucleoside triphosphate hydrolases"/>
    <property type="match status" value="1"/>
</dbReference>
<dbReference type="InterPro" id="IPR036640">
    <property type="entry name" value="ABC1_TM_sf"/>
</dbReference>
<name>A0A1H4CLG6_9RHOB</name>
<dbReference type="InterPro" id="IPR017871">
    <property type="entry name" value="ABC_transporter-like_CS"/>
</dbReference>
<evidence type="ECO:0000256" key="2">
    <source>
        <dbReference type="ARBA" id="ARBA00022448"/>
    </source>
</evidence>
<dbReference type="PANTHER" id="PTHR11384">
    <property type="entry name" value="ATP-BINDING CASSETTE, SUB-FAMILY D MEMBER"/>
    <property type="match status" value="1"/>
</dbReference>
<keyword evidence="2" id="KW-0813">Transport</keyword>
<sequence>MTRRRPDARRPADTRDLASFWSVSSAYWRSERWREAWSLSVAVFLITTLLSKASVWAATASADFLSAIARFHEPGPGLDATETLAGAALLFAAVHLGRAGFIATRHFFAATLHRRARAWLAGRFDAAILADERIAFDLMSDRTEGGAARLPDAIDQRIDECTLGLYGGLIGLAMGLWGAVASIYFISVALLERAAPAPFLDRWAHSFADWTRAHSGVAVDLAPGDNGSLVLIALVVCVYVPASTWLAWLIGRLLERQTVERQRRDGAWRGELGAMLGRVSQLAASRGERVQARVNAGLYAGLDRAWARQNLTQAAMMAFTDAYGFLSRRLVSWAPALPAFMGGSMSFRTYAASSELTAELINDVSWFIQVMPAIATLKANAGRLTELAQAVERVRARDAFYAETGVAKLRRERRPGDDRLSLEGLRLYHRGHDATPFLRAQAVALSPGDWALIAGRNGCGKSSLLKAVAGLWPHGEGVVALPERARLFFAGQTPDLPDRLSLKALATYPEPATAFGDLRVAAALGEAGLGHFAGALGAELHQGRRWSEVLSGGQKQRLVLARILLHRPDVLLLDEATSAMDPSAVSHFHETLLAAIPRAIVLSVHHGERPPRGHDGAPFYGVRLAVEHGAARMTRIAPSRAEAIAAE</sequence>
<dbReference type="EMBL" id="FNQM01000007">
    <property type="protein sequence ID" value="SEA61275.1"/>
    <property type="molecule type" value="Genomic_DNA"/>
</dbReference>
<dbReference type="InterPro" id="IPR027417">
    <property type="entry name" value="P-loop_NTPase"/>
</dbReference>
<organism evidence="10 11">
    <name type="scientific">Rubrimonas cliftonensis</name>
    <dbReference type="NCBI Taxonomy" id="89524"/>
    <lineage>
        <taxon>Bacteria</taxon>
        <taxon>Pseudomonadati</taxon>
        <taxon>Pseudomonadota</taxon>
        <taxon>Alphaproteobacteria</taxon>
        <taxon>Rhodobacterales</taxon>
        <taxon>Paracoccaceae</taxon>
        <taxon>Rubrimonas</taxon>
    </lineage>
</organism>
<keyword evidence="4" id="KW-0547">Nucleotide-binding</keyword>
<dbReference type="Proteomes" id="UP000198703">
    <property type="component" value="Unassembled WGS sequence"/>
</dbReference>
<dbReference type="AlphaFoldDB" id="A0A1H4CLG6"/>
<keyword evidence="11" id="KW-1185">Reference proteome</keyword>
<accession>A0A1H4CLG6</accession>
<dbReference type="Gene3D" id="1.20.1560.10">
    <property type="entry name" value="ABC transporter type 1, transmembrane domain"/>
    <property type="match status" value="1"/>
</dbReference>
<dbReference type="PROSITE" id="PS50893">
    <property type="entry name" value="ABC_TRANSPORTER_2"/>
    <property type="match status" value="1"/>
</dbReference>
<gene>
    <name evidence="10" type="ORF">SAMN05444370_107138</name>
</gene>
<evidence type="ECO:0000256" key="8">
    <source>
        <dbReference type="SAM" id="Phobius"/>
    </source>
</evidence>
<evidence type="ECO:0000256" key="3">
    <source>
        <dbReference type="ARBA" id="ARBA00022692"/>
    </source>
</evidence>
<evidence type="ECO:0000259" key="9">
    <source>
        <dbReference type="PROSITE" id="PS50893"/>
    </source>
</evidence>
<dbReference type="STRING" id="89524.SAMN05444370_107138"/>
<proteinExistence type="predicted"/>
<keyword evidence="5" id="KW-0067">ATP-binding</keyword>
<evidence type="ECO:0000256" key="5">
    <source>
        <dbReference type="ARBA" id="ARBA00022840"/>
    </source>
</evidence>
<dbReference type="GO" id="GO:0016887">
    <property type="term" value="F:ATP hydrolysis activity"/>
    <property type="evidence" value="ECO:0007669"/>
    <property type="project" value="InterPro"/>
</dbReference>
<dbReference type="InterPro" id="IPR050835">
    <property type="entry name" value="ABC_transporter_sub-D"/>
</dbReference>
<evidence type="ECO:0000256" key="6">
    <source>
        <dbReference type="ARBA" id="ARBA00022989"/>
    </source>
</evidence>
<dbReference type="GO" id="GO:0005524">
    <property type="term" value="F:ATP binding"/>
    <property type="evidence" value="ECO:0007669"/>
    <property type="project" value="UniProtKB-KW"/>
</dbReference>
<evidence type="ECO:0000256" key="1">
    <source>
        <dbReference type="ARBA" id="ARBA00004651"/>
    </source>
</evidence>
<keyword evidence="6 8" id="KW-1133">Transmembrane helix</keyword>
<dbReference type="InterPro" id="IPR003593">
    <property type="entry name" value="AAA+_ATPase"/>
</dbReference>
<evidence type="ECO:0000313" key="10">
    <source>
        <dbReference type="EMBL" id="SEA61275.1"/>
    </source>
</evidence>
<evidence type="ECO:0000256" key="7">
    <source>
        <dbReference type="ARBA" id="ARBA00023136"/>
    </source>
</evidence>
<keyword evidence="7 8" id="KW-0472">Membrane</keyword>
<dbReference type="SMART" id="SM00382">
    <property type="entry name" value="AAA"/>
    <property type="match status" value="1"/>
</dbReference>
<dbReference type="OrthoDB" id="9810134at2"/>
<reference evidence="10 11" key="1">
    <citation type="submission" date="2016-10" db="EMBL/GenBank/DDBJ databases">
        <authorList>
            <person name="de Groot N.N."/>
        </authorList>
    </citation>
    <scope>NUCLEOTIDE SEQUENCE [LARGE SCALE GENOMIC DNA]</scope>
    <source>
        <strain evidence="10 11">DSM 15345</strain>
    </source>
</reference>
<evidence type="ECO:0000256" key="4">
    <source>
        <dbReference type="ARBA" id="ARBA00022741"/>
    </source>
</evidence>
<feature type="transmembrane region" description="Helical" evidence="8">
    <location>
        <begin position="229"/>
        <end position="254"/>
    </location>
</feature>
<comment type="subcellular location">
    <subcellularLocation>
        <location evidence="1">Cell membrane</location>
        <topology evidence="1">Multi-pass membrane protein</topology>
    </subcellularLocation>
</comment>
<keyword evidence="3 8" id="KW-0812">Transmembrane</keyword>
<feature type="transmembrane region" description="Helical" evidence="8">
    <location>
        <begin position="36"/>
        <end position="57"/>
    </location>
</feature>
<dbReference type="GO" id="GO:0005886">
    <property type="term" value="C:plasma membrane"/>
    <property type="evidence" value="ECO:0007669"/>
    <property type="project" value="UniProtKB-SubCell"/>
</dbReference>
<dbReference type="PANTHER" id="PTHR11384:SF59">
    <property type="entry name" value="LYSOSOMAL COBALAMIN TRANSPORTER ABCD4"/>
    <property type="match status" value="1"/>
</dbReference>
<dbReference type="Pfam" id="PF00005">
    <property type="entry name" value="ABC_tran"/>
    <property type="match status" value="1"/>
</dbReference>
<dbReference type="PROSITE" id="PS00211">
    <property type="entry name" value="ABC_TRANSPORTER_1"/>
    <property type="match status" value="1"/>
</dbReference>
<evidence type="ECO:0000313" key="11">
    <source>
        <dbReference type="Proteomes" id="UP000198703"/>
    </source>
</evidence>
<feature type="transmembrane region" description="Helical" evidence="8">
    <location>
        <begin position="84"/>
        <end position="108"/>
    </location>
</feature>